<dbReference type="GeneID" id="73334477"/>
<dbReference type="InterPro" id="IPR036852">
    <property type="entry name" value="Peptidase_S8/S53_dom_sf"/>
</dbReference>
<keyword evidence="11" id="KW-1185">Reference proteome</keyword>
<dbReference type="EMBL" id="CP019471">
    <property type="protein sequence ID" value="UQC73772.1"/>
    <property type="molecule type" value="Genomic_DNA"/>
</dbReference>
<comment type="similarity">
    <text evidence="1 7">Belongs to the peptidase S8 family.</text>
</comment>
<evidence type="ECO:0000256" key="5">
    <source>
        <dbReference type="ARBA" id="ARBA00022825"/>
    </source>
</evidence>
<reference evidence="10" key="1">
    <citation type="journal article" date="2021" name="Mol. Plant Microbe Interact.">
        <title>Complete Genome Sequence of the Plant-Pathogenic Fungus Colletotrichum lupini.</title>
        <authorList>
            <person name="Baroncelli R."/>
            <person name="Pensec F."/>
            <person name="Da Lio D."/>
            <person name="Boufleur T."/>
            <person name="Vicente I."/>
            <person name="Sarrocco S."/>
            <person name="Picot A."/>
            <person name="Baraldi E."/>
            <person name="Sukno S."/>
            <person name="Thon M."/>
            <person name="Le Floch G."/>
        </authorList>
    </citation>
    <scope>NUCLEOTIDE SEQUENCE</scope>
    <source>
        <strain evidence="10">IMI 504893</strain>
    </source>
</reference>
<keyword evidence="4 7" id="KW-0378">Hydrolase</keyword>
<dbReference type="PROSITE" id="PS00137">
    <property type="entry name" value="SUBTILASE_HIS"/>
    <property type="match status" value="1"/>
</dbReference>
<dbReference type="KEGG" id="clup:CLUP02_00419"/>
<evidence type="ECO:0000256" key="3">
    <source>
        <dbReference type="ARBA" id="ARBA00022729"/>
    </source>
</evidence>
<evidence type="ECO:0000259" key="9">
    <source>
        <dbReference type="Pfam" id="PF06280"/>
    </source>
</evidence>
<name>A0A9Q8SC31_9PEZI</name>
<proteinExistence type="inferred from homology"/>
<dbReference type="AlphaFoldDB" id="A0A9Q8SC31"/>
<dbReference type="PANTHER" id="PTHR43806">
    <property type="entry name" value="PEPTIDASE S8"/>
    <property type="match status" value="1"/>
</dbReference>
<dbReference type="InterPro" id="IPR023828">
    <property type="entry name" value="Peptidase_S8_Ser-AS"/>
</dbReference>
<dbReference type="PANTHER" id="PTHR43806:SF66">
    <property type="entry name" value="SERIN ENDOPEPTIDASE"/>
    <property type="match status" value="1"/>
</dbReference>
<dbReference type="Gene3D" id="3.40.50.200">
    <property type="entry name" value="Peptidase S8/S53 domain"/>
    <property type="match status" value="2"/>
</dbReference>
<accession>A0A9Q8SC31</accession>
<dbReference type="InterPro" id="IPR022398">
    <property type="entry name" value="Peptidase_S8_His-AS"/>
</dbReference>
<dbReference type="CDD" id="cd07489">
    <property type="entry name" value="Peptidases_S8_5"/>
    <property type="match status" value="1"/>
</dbReference>
<evidence type="ECO:0000313" key="10">
    <source>
        <dbReference type="EMBL" id="UQC73772.1"/>
    </source>
</evidence>
<dbReference type="PROSITE" id="PS51892">
    <property type="entry name" value="SUBTILASE"/>
    <property type="match status" value="1"/>
</dbReference>
<dbReference type="Pfam" id="PF00082">
    <property type="entry name" value="Peptidase_S8"/>
    <property type="match status" value="1"/>
</dbReference>
<feature type="active site" description="Charge relay system" evidence="6 7">
    <location>
        <position position="419"/>
    </location>
</feature>
<gene>
    <name evidence="10" type="ORF">CLUP02_00419</name>
</gene>
<evidence type="ECO:0000259" key="8">
    <source>
        <dbReference type="Pfam" id="PF00082"/>
    </source>
</evidence>
<evidence type="ECO:0000256" key="6">
    <source>
        <dbReference type="PIRSR" id="PIRSR615500-1"/>
    </source>
</evidence>
<dbReference type="InterPro" id="IPR050131">
    <property type="entry name" value="Peptidase_S8_subtilisin-like"/>
</dbReference>
<dbReference type="SUPFAM" id="SSF52743">
    <property type="entry name" value="Subtilisin-like"/>
    <property type="match status" value="1"/>
</dbReference>
<dbReference type="GO" id="GO:0006508">
    <property type="term" value="P:proteolysis"/>
    <property type="evidence" value="ECO:0007669"/>
    <property type="project" value="UniProtKB-KW"/>
</dbReference>
<dbReference type="GO" id="GO:0016020">
    <property type="term" value="C:membrane"/>
    <property type="evidence" value="ECO:0007669"/>
    <property type="project" value="InterPro"/>
</dbReference>
<evidence type="ECO:0000256" key="1">
    <source>
        <dbReference type="ARBA" id="ARBA00011073"/>
    </source>
</evidence>
<feature type="domain" description="Peptidase S8/S53" evidence="8">
    <location>
        <begin position="358"/>
        <end position="752"/>
    </location>
</feature>
<protein>
    <submittedName>
        <fullName evidence="10">Subtilase</fullName>
    </submittedName>
</protein>
<dbReference type="GO" id="GO:0004252">
    <property type="term" value="F:serine-type endopeptidase activity"/>
    <property type="evidence" value="ECO:0007669"/>
    <property type="project" value="UniProtKB-UniRule"/>
</dbReference>
<dbReference type="InterPro" id="IPR015500">
    <property type="entry name" value="Peptidase_S8_subtilisin-rel"/>
</dbReference>
<sequence length="1136" mass="123026">MRNKKHKYPEAAMRFAPQNKSAAPRRASCHVWSLGQGLNHRLDLLRRCGIMLQTNTNRLILHGSFRSKLQLWHHSPEETWHLKRGTRDNRHRTPRPLCFPTLSLRDSQNTKMRDLVLDAQSRCGPALLGFQGEVASGVEMSLRRLPKEDGRPGFLHAGCMACRGVDIVDTRSSRGDLMVSRESGHVCQRLFLINGAHHPANFTFVFLTDRPTMRVASAIISVLALAGAGTARVSRRAVDEDARPSNDTAVAPKKFIVELEQGADKDAVVQQLQANDPGSKILKVFDSSLFNGIAVESDSENTDSLEAIVPVVKAWHSTRIQLAPVVAGESFSDDARALNYSIHWMTGVDKLHEQGIFGKGVKVGVVDTGTEYTHPALGGCFGEGCKVAAGYDFVGDETNWPYPGAERQPDEDPMDQAGHGTHVAGIIAGKSSEFTGVAPEATIYSYKVFGPNEGTAEEVLIEAFLRAFDDGVDIITASVGSTGGWSDNAWALVASRIVEQGVVVTIAAGNSGDVGPFFPSSGAAGKDVLAIGSADASIVSARQFAGTFTLDGQSNRTILGYRPAEELFPAEIVGWPIVPVTLNISVENDACSPLPEGLNFTNTIPLVRFDEGCQDYIRQRWVQERGARFMLFYLTDRPVVGFSGSGWAQSKWGLLSKDAGEAIVKTVIAGGSVTADFSLDQNSNYVAMYNAGGGKPSQFTSWGGTFDLELKPDVTAPGGRIFAPFIGHRYRDLSGTSMACPYVAGVAALYIGARGGRFVHGAGFAKALHARIVASGRAIPWSDGTTKDFGFWAPPIQVGSGLIDAVSVLNATSQLSGETKFALNDTHHFSRYHQVDVTNTGPTELEYIFTVQNAAGFEAYWTAEAADAGISAVPRIKDLVEIEPVKIGAVVSLPAGGFKVGPGQTKTAKFSFDIPQGLNASRLPVFSGKILIGSSAGDVLSVPYYGVGGSIKHDIADMFYTSYGYPRVSSGVNRTALSEKSSFTFDLSLAKQDFVRLQVALTWGSRQVRWDVYEPTYQEREWVYPPVVGENKYVGSVASFDVYNSVNYPVFDPATDSVNNTFSYPLQDQSRDSPYESWWLGKLADGSQIKPGKYKWRIAALKAFGNPKASDNWEIFETPVIEVLPLAGSNATAFRR</sequence>
<evidence type="ECO:0000313" key="11">
    <source>
        <dbReference type="Proteomes" id="UP000830671"/>
    </source>
</evidence>
<dbReference type="RefSeq" id="XP_049135424.1">
    <property type="nucleotide sequence ID" value="XM_049279467.1"/>
</dbReference>
<feature type="active site" description="Charge relay system" evidence="6 7">
    <location>
        <position position="737"/>
    </location>
</feature>
<keyword evidence="2 7" id="KW-0645">Protease</keyword>
<organism evidence="10 11">
    <name type="scientific">Colletotrichum lupini</name>
    <dbReference type="NCBI Taxonomy" id="145971"/>
    <lineage>
        <taxon>Eukaryota</taxon>
        <taxon>Fungi</taxon>
        <taxon>Dikarya</taxon>
        <taxon>Ascomycota</taxon>
        <taxon>Pezizomycotina</taxon>
        <taxon>Sordariomycetes</taxon>
        <taxon>Hypocreomycetidae</taxon>
        <taxon>Glomerellales</taxon>
        <taxon>Glomerellaceae</taxon>
        <taxon>Colletotrichum</taxon>
        <taxon>Colletotrichum acutatum species complex</taxon>
    </lineage>
</organism>
<dbReference type="Pfam" id="PF06280">
    <property type="entry name" value="fn3_5"/>
    <property type="match status" value="1"/>
</dbReference>
<keyword evidence="3" id="KW-0732">Signal</keyword>
<dbReference type="InterPro" id="IPR000209">
    <property type="entry name" value="Peptidase_S8/S53_dom"/>
</dbReference>
<evidence type="ECO:0000256" key="4">
    <source>
        <dbReference type="ARBA" id="ARBA00022801"/>
    </source>
</evidence>
<dbReference type="PRINTS" id="PR00723">
    <property type="entry name" value="SUBTILISIN"/>
</dbReference>
<evidence type="ECO:0000256" key="2">
    <source>
        <dbReference type="ARBA" id="ARBA00022670"/>
    </source>
</evidence>
<dbReference type="InterPro" id="IPR034187">
    <property type="entry name" value="Peptidases_S8_5"/>
</dbReference>
<feature type="domain" description="C5a peptidase/Subtilisin-like protease SBT2-like Fn3-like" evidence="9">
    <location>
        <begin position="822"/>
        <end position="944"/>
    </location>
</feature>
<dbReference type="PROSITE" id="PS00138">
    <property type="entry name" value="SUBTILASE_SER"/>
    <property type="match status" value="1"/>
</dbReference>
<evidence type="ECO:0000256" key="7">
    <source>
        <dbReference type="PROSITE-ProRule" id="PRU01240"/>
    </source>
</evidence>
<keyword evidence="5 7" id="KW-0720">Serine protease</keyword>
<feature type="active site" description="Charge relay system" evidence="6 7">
    <location>
        <position position="367"/>
    </location>
</feature>
<dbReference type="InterPro" id="IPR010435">
    <property type="entry name" value="C5a/SBT2-like_Fn3"/>
</dbReference>
<dbReference type="Proteomes" id="UP000830671">
    <property type="component" value="Chromosome 1"/>
</dbReference>